<dbReference type="GO" id="GO:0034198">
    <property type="term" value="P:cellular response to amino acid starvation"/>
    <property type="evidence" value="ECO:0007669"/>
    <property type="project" value="TreeGrafter"/>
</dbReference>
<keyword evidence="1" id="KW-0677">Repeat</keyword>
<sequence length="329" mass="35300">MDIFFDGEVMGNAGKSQLSSFVNELIPTIRTVLCDSIPEVRESAGLAFSTLYKSAGMQAIDEIIPTLLHALEDDQTSDTALDGLKQILSVRTTAVLPRILPKLVHPPFSTVVPTLLTAMGDDNMEVQNLAKKAAEAVVLVIDEEGIEPLISELLKGVGDHQTKFIISDWILLQKQQLYLVDEAPNMISILIILLSDSDSTTVAGGLISGSAELREQTAQGLGELVELTSEQALKEFVIPITGASDPDNRTVRSRAAVALGKLSALSNRVDPLVGDLVSSLQASDGGVREAILTALKGVLKYAGKTVSSTFRTRVYTVLKDLICDDDDQI</sequence>
<evidence type="ECO:0000313" key="5">
    <source>
        <dbReference type="Proteomes" id="UP000585474"/>
    </source>
</evidence>
<protein>
    <submittedName>
        <fullName evidence="4">Similar to ILITYHIA</fullName>
    </submittedName>
</protein>
<dbReference type="PANTHER" id="PTHR23346:SF7">
    <property type="entry name" value="STALLED RIBOSOME SENSOR GCN1"/>
    <property type="match status" value="1"/>
</dbReference>
<proteinExistence type="predicted"/>
<dbReference type="GO" id="GO:0005829">
    <property type="term" value="C:cytosol"/>
    <property type="evidence" value="ECO:0007669"/>
    <property type="project" value="TreeGrafter"/>
</dbReference>
<dbReference type="GO" id="GO:0006417">
    <property type="term" value="P:regulation of translation"/>
    <property type="evidence" value="ECO:0007669"/>
    <property type="project" value="TreeGrafter"/>
</dbReference>
<dbReference type="PROSITE" id="PS50077">
    <property type="entry name" value="HEAT_REPEAT"/>
    <property type="match status" value="2"/>
</dbReference>
<reference evidence="4 5" key="1">
    <citation type="submission" date="2019-07" db="EMBL/GenBank/DDBJ databases">
        <title>De Novo Assembly of kiwifruit Actinidia rufa.</title>
        <authorList>
            <person name="Sugita-Konishi S."/>
            <person name="Sato K."/>
            <person name="Mori E."/>
            <person name="Abe Y."/>
            <person name="Kisaki G."/>
            <person name="Hamano K."/>
            <person name="Suezawa K."/>
            <person name="Otani M."/>
            <person name="Fukuda T."/>
            <person name="Manabe T."/>
            <person name="Gomi K."/>
            <person name="Tabuchi M."/>
            <person name="Akimitsu K."/>
            <person name="Kataoka I."/>
        </authorList>
    </citation>
    <scope>NUCLEOTIDE SEQUENCE [LARGE SCALE GENOMIC DNA]</scope>
    <source>
        <strain evidence="5">cv. Fuchu</strain>
    </source>
</reference>
<dbReference type="AlphaFoldDB" id="A0A7J0GUK1"/>
<dbReference type="InterPro" id="IPR011989">
    <property type="entry name" value="ARM-like"/>
</dbReference>
<dbReference type="InterPro" id="IPR057546">
    <property type="entry name" value="HEAT_GCN1"/>
</dbReference>
<organism evidence="4 5">
    <name type="scientific">Actinidia rufa</name>
    <dbReference type="NCBI Taxonomy" id="165716"/>
    <lineage>
        <taxon>Eukaryota</taxon>
        <taxon>Viridiplantae</taxon>
        <taxon>Streptophyta</taxon>
        <taxon>Embryophyta</taxon>
        <taxon>Tracheophyta</taxon>
        <taxon>Spermatophyta</taxon>
        <taxon>Magnoliopsida</taxon>
        <taxon>eudicotyledons</taxon>
        <taxon>Gunneridae</taxon>
        <taxon>Pentapetalae</taxon>
        <taxon>asterids</taxon>
        <taxon>Ericales</taxon>
        <taxon>Actinidiaceae</taxon>
        <taxon>Actinidia</taxon>
    </lineage>
</organism>
<accession>A0A7J0GUK1</accession>
<dbReference type="Proteomes" id="UP000585474">
    <property type="component" value="Unassembled WGS sequence"/>
</dbReference>
<evidence type="ECO:0000313" key="4">
    <source>
        <dbReference type="EMBL" id="GFZ14517.1"/>
    </source>
</evidence>
<gene>
    <name evidence="4" type="ORF">Acr_24g0007070</name>
</gene>
<dbReference type="Gene3D" id="1.25.10.10">
    <property type="entry name" value="Leucine-rich Repeat Variant"/>
    <property type="match status" value="2"/>
</dbReference>
<evidence type="ECO:0000256" key="2">
    <source>
        <dbReference type="PROSITE-ProRule" id="PRU00103"/>
    </source>
</evidence>
<evidence type="ECO:0000259" key="3">
    <source>
        <dbReference type="Pfam" id="PF23271"/>
    </source>
</evidence>
<keyword evidence="5" id="KW-1185">Reference proteome</keyword>
<dbReference type="EMBL" id="BJWL01000024">
    <property type="protein sequence ID" value="GFZ14517.1"/>
    <property type="molecule type" value="Genomic_DNA"/>
</dbReference>
<dbReference type="InterPro" id="IPR021133">
    <property type="entry name" value="HEAT_type_2"/>
</dbReference>
<dbReference type="SUPFAM" id="SSF48371">
    <property type="entry name" value="ARM repeat"/>
    <property type="match status" value="1"/>
</dbReference>
<dbReference type="GO" id="GO:0019887">
    <property type="term" value="F:protein kinase regulator activity"/>
    <property type="evidence" value="ECO:0007669"/>
    <property type="project" value="TreeGrafter"/>
</dbReference>
<dbReference type="InterPro" id="IPR016024">
    <property type="entry name" value="ARM-type_fold"/>
</dbReference>
<dbReference type="Pfam" id="PF23271">
    <property type="entry name" value="HEAT_GCN1"/>
    <property type="match status" value="1"/>
</dbReference>
<comment type="caution">
    <text evidence="4">The sequence shown here is derived from an EMBL/GenBank/DDBJ whole genome shotgun (WGS) entry which is preliminary data.</text>
</comment>
<feature type="repeat" description="HEAT" evidence="2">
    <location>
        <begin position="25"/>
        <end position="62"/>
    </location>
</feature>
<dbReference type="OrthoDB" id="5148094at2759"/>
<feature type="repeat" description="HEAT" evidence="2">
    <location>
        <begin position="111"/>
        <end position="149"/>
    </location>
</feature>
<name>A0A7J0GUK1_9ERIC</name>
<evidence type="ECO:0000256" key="1">
    <source>
        <dbReference type="ARBA" id="ARBA00022737"/>
    </source>
</evidence>
<feature type="domain" description="Stalled ribosome sensor GCN1-like HEAT repeats region" evidence="3">
    <location>
        <begin position="106"/>
        <end position="202"/>
    </location>
</feature>
<dbReference type="PANTHER" id="PTHR23346">
    <property type="entry name" value="TRANSLATIONAL ACTIVATOR GCN1-RELATED"/>
    <property type="match status" value="1"/>
</dbReference>